<keyword evidence="5" id="KW-1185">Reference proteome</keyword>
<dbReference type="GO" id="GO:0046872">
    <property type="term" value="F:metal ion binding"/>
    <property type="evidence" value="ECO:0007669"/>
    <property type="project" value="UniProtKB-KW"/>
</dbReference>
<dbReference type="GO" id="GO:0000166">
    <property type="term" value="F:nucleotide binding"/>
    <property type="evidence" value="ECO:0007669"/>
    <property type="project" value="UniProtKB-KW"/>
</dbReference>
<dbReference type="GO" id="GO:0005829">
    <property type="term" value="C:cytosol"/>
    <property type="evidence" value="ECO:0007669"/>
    <property type="project" value="TreeGrafter"/>
</dbReference>
<dbReference type="InterPro" id="IPR013961">
    <property type="entry name" value="RAI1"/>
</dbReference>
<accession>A0AA36GN84</accession>
<sequence>MVVQNDSSSPTVQATSDESVDILLAPPISSKLIDIRQDIRRRPVDYAKYKIQQTIGEYTVTCDRDLVSSRAKYLYNEEGLDRGLDDVSYDLNQGFDAYMENEKDKYERRQLEENYADERLDIFWKWIITTIGMEAPKGSSAKEVLHDADIVCCRGLLKRIALTAYIHSEDDWEFSAIRFNNVVFLCEQERYTSWHTESKDLVPYWYRGLKFEQYMTVNELNEEPRTNEPVTREEHVAVFRSTLGLECGNPLKLVFNGSVDAIKSDGKMVELKTRRYAQKHHFAKDFSCYLQSFLVGIADTYVGYHHDDGIVTKIEHVPTWNLRFSEDGRSASANPCMHLLFNVLNSIRSALQNDGEACKVRHGSGRQEFTIHSASLAEVDFFKNTKFREHFNLL</sequence>
<dbReference type="GO" id="GO:0000956">
    <property type="term" value="P:nuclear-transcribed mRNA catabolic process"/>
    <property type="evidence" value="ECO:0007669"/>
    <property type="project" value="TreeGrafter"/>
</dbReference>
<organism evidence="4 5">
    <name type="scientific">Cylicocyclus nassatus</name>
    <name type="common">Nematode worm</name>
    <dbReference type="NCBI Taxonomy" id="53992"/>
    <lineage>
        <taxon>Eukaryota</taxon>
        <taxon>Metazoa</taxon>
        <taxon>Ecdysozoa</taxon>
        <taxon>Nematoda</taxon>
        <taxon>Chromadorea</taxon>
        <taxon>Rhabditida</taxon>
        <taxon>Rhabditina</taxon>
        <taxon>Rhabditomorpha</taxon>
        <taxon>Strongyloidea</taxon>
        <taxon>Strongylidae</taxon>
        <taxon>Cylicocyclus</taxon>
    </lineage>
</organism>
<dbReference type="GO" id="GO:0005634">
    <property type="term" value="C:nucleus"/>
    <property type="evidence" value="ECO:0007669"/>
    <property type="project" value="UniProtKB-SubCell"/>
</dbReference>
<dbReference type="GO" id="GO:0110155">
    <property type="term" value="P:NAD-cap decapping"/>
    <property type="evidence" value="ECO:0007669"/>
    <property type="project" value="TreeGrafter"/>
</dbReference>
<comment type="subcellular location">
    <subcellularLocation>
        <location evidence="2">Nucleus</location>
    </subcellularLocation>
</comment>
<evidence type="ECO:0000256" key="1">
    <source>
        <dbReference type="ARBA" id="ARBA00006562"/>
    </source>
</evidence>
<name>A0AA36GN84_CYLNA</name>
<comment type="similarity">
    <text evidence="1 2">Belongs to the DXO/Dom3Z family.</text>
</comment>
<keyword evidence="2" id="KW-0539">Nucleus</keyword>
<dbReference type="PANTHER" id="PTHR12395">
    <property type="entry name" value="DOM-3 RELATED"/>
    <property type="match status" value="1"/>
</dbReference>
<dbReference type="GO" id="GO:0003723">
    <property type="term" value="F:RNA binding"/>
    <property type="evidence" value="ECO:0007669"/>
    <property type="project" value="UniProtKB-KW"/>
</dbReference>
<dbReference type="Pfam" id="PF08652">
    <property type="entry name" value="RAI1"/>
    <property type="match status" value="1"/>
</dbReference>
<keyword evidence="2" id="KW-0479">Metal-binding</keyword>
<protein>
    <recommendedName>
        <fullName evidence="2">Decapping nuclease</fullName>
        <ecNumber evidence="2">3.6.1.-</ecNumber>
    </recommendedName>
</protein>
<dbReference type="EMBL" id="CATQJL010000112">
    <property type="protein sequence ID" value="CAJ0595240.1"/>
    <property type="molecule type" value="Genomic_DNA"/>
</dbReference>
<proteinExistence type="inferred from homology"/>
<dbReference type="AlphaFoldDB" id="A0AA36GN84"/>
<dbReference type="GO" id="GO:0034353">
    <property type="term" value="F:mRNA 5'-diphosphatase activity"/>
    <property type="evidence" value="ECO:0007669"/>
    <property type="project" value="TreeGrafter"/>
</dbReference>
<dbReference type="Proteomes" id="UP001176961">
    <property type="component" value="Unassembled WGS sequence"/>
</dbReference>
<comment type="cofactor">
    <cofactor evidence="2">
        <name>a divalent metal cation</name>
        <dbReference type="ChEBI" id="CHEBI:60240"/>
    </cofactor>
</comment>
<comment type="caution">
    <text evidence="4">The sequence shown here is derived from an EMBL/GenBank/DDBJ whole genome shotgun (WGS) entry which is preliminary data.</text>
</comment>
<dbReference type="EC" id="3.6.1.-" evidence="2"/>
<evidence type="ECO:0000313" key="4">
    <source>
        <dbReference type="EMBL" id="CAJ0595240.1"/>
    </source>
</evidence>
<gene>
    <name evidence="4" type="ORF">CYNAS_LOCUS7223</name>
</gene>
<dbReference type="GO" id="GO:0004518">
    <property type="term" value="F:nuclease activity"/>
    <property type="evidence" value="ECO:0007669"/>
    <property type="project" value="UniProtKB-KW"/>
</dbReference>
<keyword evidence="2" id="KW-0547">Nucleotide-binding</keyword>
<feature type="domain" description="RAI1-like" evidence="3">
    <location>
        <begin position="54"/>
        <end position="375"/>
    </location>
</feature>
<keyword evidence="2" id="KW-0694">RNA-binding</keyword>
<evidence type="ECO:0000256" key="2">
    <source>
        <dbReference type="RuleBase" id="RU367113"/>
    </source>
</evidence>
<dbReference type="InterPro" id="IPR039039">
    <property type="entry name" value="RAI1-like_fam"/>
</dbReference>
<keyword evidence="2" id="KW-0378">Hydrolase</keyword>
<dbReference type="PANTHER" id="PTHR12395:SF9">
    <property type="entry name" value="DECAPPING AND EXORIBONUCLEASE PROTEIN"/>
    <property type="match status" value="1"/>
</dbReference>
<evidence type="ECO:0000313" key="5">
    <source>
        <dbReference type="Proteomes" id="UP001176961"/>
    </source>
</evidence>
<reference evidence="4" key="1">
    <citation type="submission" date="2023-07" db="EMBL/GenBank/DDBJ databases">
        <authorList>
            <consortium name="CYATHOMIX"/>
        </authorList>
    </citation>
    <scope>NUCLEOTIDE SEQUENCE</scope>
    <source>
        <strain evidence="4">N/A</strain>
    </source>
</reference>
<comment type="function">
    <text evidence="2">Decapping enzyme for NAD-capped RNAs: specifically hydrolyzes the nicotinamide adenine dinucleotide (NAD) cap from a subset of RNAs by removing the entire NAD moiety from the 5'-end of an NAD-capped RNA.</text>
</comment>
<keyword evidence="2" id="KW-0540">Nuclease</keyword>
<evidence type="ECO:0000259" key="3">
    <source>
        <dbReference type="Pfam" id="PF08652"/>
    </source>
</evidence>